<evidence type="ECO:0008006" key="3">
    <source>
        <dbReference type="Google" id="ProtNLM"/>
    </source>
</evidence>
<sequence>MKTQTCLMLMLYSAAVIGLGGCNNQSAFERTQVEGIVTLNGTPVEQGVITFIPAGKGASAGAKIESGKFVIPKETGPSPGEYKVEIDSSIPTGKQILDTDGETMVTEYENGIPPRFNRQTELTVTLKGGNNQQLFDLETK</sequence>
<proteinExistence type="predicted"/>
<dbReference type="Proteomes" id="UP000263642">
    <property type="component" value="Unassembled WGS sequence"/>
</dbReference>
<dbReference type="EMBL" id="DQAY01000115">
    <property type="protein sequence ID" value="HCO25060.1"/>
    <property type="molecule type" value="Genomic_DNA"/>
</dbReference>
<organism evidence="1 2">
    <name type="scientific">Gimesia maris</name>
    <dbReference type="NCBI Taxonomy" id="122"/>
    <lineage>
        <taxon>Bacteria</taxon>
        <taxon>Pseudomonadati</taxon>
        <taxon>Planctomycetota</taxon>
        <taxon>Planctomycetia</taxon>
        <taxon>Planctomycetales</taxon>
        <taxon>Planctomycetaceae</taxon>
        <taxon>Gimesia</taxon>
    </lineage>
</organism>
<gene>
    <name evidence="1" type="ORF">DIT97_19280</name>
</gene>
<name>A0A3D3RBU1_9PLAN</name>
<evidence type="ECO:0000313" key="1">
    <source>
        <dbReference type="EMBL" id="HCO25060.1"/>
    </source>
</evidence>
<protein>
    <recommendedName>
        <fullName evidence="3">Carboxypeptidase regulatory-like domain-containing protein</fullName>
    </recommendedName>
</protein>
<dbReference type="PROSITE" id="PS51257">
    <property type="entry name" value="PROKAR_LIPOPROTEIN"/>
    <property type="match status" value="1"/>
</dbReference>
<evidence type="ECO:0000313" key="2">
    <source>
        <dbReference type="Proteomes" id="UP000263642"/>
    </source>
</evidence>
<comment type="caution">
    <text evidence="1">The sequence shown here is derived from an EMBL/GenBank/DDBJ whole genome shotgun (WGS) entry which is preliminary data.</text>
</comment>
<accession>A0A3D3RBU1</accession>
<dbReference type="AlphaFoldDB" id="A0A3D3RBU1"/>
<reference evidence="1 2" key="1">
    <citation type="journal article" date="2018" name="Nat. Biotechnol.">
        <title>A standardized bacterial taxonomy based on genome phylogeny substantially revises the tree of life.</title>
        <authorList>
            <person name="Parks D.H."/>
            <person name="Chuvochina M."/>
            <person name="Waite D.W."/>
            <person name="Rinke C."/>
            <person name="Skarshewski A."/>
            <person name="Chaumeil P.A."/>
            <person name="Hugenholtz P."/>
        </authorList>
    </citation>
    <scope>NUCLEOTIDE SEQUENCE [LARGE SCALE GENOMIC DNA]</scope>
    <source>
        <strain evidence="1">UBA9375</strain>
    </source>
</reference>